<feature type="transmembrane region" description="Helical" evidence="6">
    <location>
        <begin position="388"/>
        <end position="406"/>
    </location>
</feature>
<feature type="transmembrane region" description="Helical" evidence="6">
    <location>
        <begin position="325"/>
        <end position="346"/>
    </location>
</feature>
<feature type="transmembrane region" description="Helical" evidence="6">
    <location>
        <begin position="411"/>
        <end position="428"/>
    </location>
</feature>
<evidence type="ECO:0000256" key="2">
    <source>
        <dbReference type="ARBA" id="ARBA00022475"/>
    </source>
</evidence>
<keyword evidence="4 6" id="KW-1133">Transmembrane helix</keyword>
<dbReference type="InterPro" id="IPR036866">
    <property type="entry name" value="RibonucZ/Hydroxyglut_hydro"/>
</dbReference>
<evidence type="ECO:0000313" key="9">
    <source>
        <dbReference type="EMBL" id="PHK49801.1"/>
    </source>
</evidence>
<evidence type="ECO:0000256" key="6">
    <source>
        <dbReference type="SAM" id="Phobius"/>
    </source>
</evidence>
<dbReference type="NCBIfam" id="TIGR00361">
    <property type="entry name" value="ComEC_Rec2"/>
    <property type="match status" value="1"/>
</dbReference>
<dbReference type="EMBL" id="MRZN01000008">
    <property type="protein sequence ID" value="PHK49801.1"/>
    <property type="molecule type" value="Genomic_DNA"/>
</dbReference>
<dbReference type="InterPro" id="IPR004477">
    <property type="entry name" value="ComEC_N"/>
</dbReference>
<dbReference type="SUPFAM" id="SSF56281">
    <property type="entry name" value="Metallo-hydrolase/oxidoreductase"/>
    <property type="match status" value="1"/>
</dbReference>
<feature type="transmembrane region" description="Helical" evidence="6">
    <location>
        <begin position="199"/>
        <end position="216"/>
    </location>
</feature>
<dbReference type="GO" id="GO:0005886">
    <property type="term" value="C:plasma membrane"/>
    <property type="evidence" value="ECO:0007669"/>
    <property type="project" value="UniProtKB-SubCell"/>
</dbReference>
<reference evidence="10" key="1">
    <citation type="submission" date="2017-10" db="EMBL/GenBank/DDBJ databases">
        <title>Staphylococcus edaphicus sp. nov., isolated in Antarctica, harbouring mecC gene and genomic islands essential in adaptation to extreme environment.</title>
        <authorList>
            <person name="Pantucek R."/>
            <person name="Sedlacek I."/>
            <person name="Indrakova A."/>
            <person name="Vrbovska V."/>
            <person name="Maslanova I."/>
            <person name="Kovarovic V."/>
            <person name="Svec P."/>
            <person name="Kralova S."/>
            <person name="Kristofova L."/>
            <person name="Keklakova J."/>
            <person name="Petras P."/>
            <person name="Doskar J."/>
        </authorList>
    </citation>
    <scope>NUCLEOTIDE SEQUENCE [LARGE SCALE GENOMIC DNA]</scope>
    <source>
        <strain evidence="10">CCM 5085</strain>
    </source>
</reference>
<keyword evidence="2" id="KW-1003">Cell membrane</keyword>
<dbReference type="Pfam" id="PF03772">
    <property type="entry name" value="Competence"/>
    <property type="match status" value="1"/>
</dbReference>
<dbReference type="InterPro" id="IPR052159">
    <property type="entry name" value="Competence_DNA_uptake"/>
</dbReference>
<name>A0A2C6VHU4_9STAP</name>
<evidence type="ECO:0000256" key="4">
    <source>
        <dbReference type="ARBA" id="ARBA00022989"/>
    </source>
</evidence>
<dbReference type="CDD" id="cd07731">
    <property type="entry name" value="ComA-like_MBL-fold"/>
    <property type="match status" value="1"/>
</dbReference>
<comment type="caution">
    <text evidence="9">The sequence shown here is derived from an EMBL/GenBank/DDBJ whole genome shotgun (WGS) entry which is preliminary data.</text>
</comment>
<feature type="domain" description="ComEC/Rec2-related protein" evidence="8">
    <location>
        <begin position="149"/>
        <end position="403"/>
    </location>
</feature>
<dbReference type="Pfam" id="PF00753">
    <property type="entry name" value="Lactamase_B"/>
    <property type="match status" value="1"/>
</dbReference>
<dbReference type="PANTHER" id="PTHR30619">
    <property type="entry name" value="DNA INTERNALIZATION/COMPETENCE PROTEIN COMEC/REC2"/>
    <property type="match status" value="1"/>
</dbReference>
<evidence type="ECO:0000259" key="7">
    <source>
        <dbReference type="Pfam" id="PF00753"/>
    </source>
</evidence>
<dbReference type="OrthoDB" id="9761531at2"/>
<dbReference type="PANTHER" id="PTHR30619:SF1">
    <property type="entry name" value="RECOMBINATION PROTEIN 2"/>
    <property type="match status" value="1"/>
</dbReference>
<dbReference type="Gene3D" id="3.60.15.10">
    <property type="entry name" value="Ribonuclease Z/Hydroxyacylglutathione hydrolase-like"/>
    <property type="match status" value="1"/>
</dbReference>
<dbReference type="InterPro" id="IPR004797">
    <property type="entry name" value="Competence_ComEC/Rec2"/>
</dbReference>
<dbReference type="AlphaFoldDB" id="A0A2C6VHU4"/>
<evidence type="ECO:0000313" key="10">
    <source>
        <dbReference type="Proteomes" id="UP000223828"/>
    </source>
</evidence>
<keyword evidence="5 6" id="KW-0472">Membrane</keyword>
<dbReference type="InterPro" id="IPR001279">
    <property type="entry name" value="Metallo-B-lactamas"/>
</dbReference>
<comment type="subcellular location">
    <subcellularLocation>
        <location evidence="1">Cell membrane</location>
        <topology evidence="1">Multi-pass membrane protein</topology>
    </subcellularLocation>
</comment>
<dbReference type="GO" id="GO:0030420">
    <property type="term" value="P:establishment of competence for transformation"/>
    <property type="evidence" value="ECO:0007669"/>
    <property type="project" value="InterPro"/>
</dbReference>
<feature type="transmembrane region" description="Helical" evidence="6">
    <location>
        <begin position="222"/>
        <end position="240"/>
    </location>
</feature>
<proteinExistence type="predicted"/>
<feature type="transmembrane region" description="Helical" evidence="6">
    <location>
        <begin position="295"/>
        <end position="313"/>
    </location>
</feature>
<evidence type="ECO:0000259" key="8">
    <source>
        <dbReference type="Pfam" id="PF03772"/>
    </source>
</evidence>
<sequence>MIMSIPFISFGIFQRHLNHMVNHQKVMLTESLRANAIFLTKPTLSGDTLKGKLQMGNAVYNYYYKRNKTISSSNLTVLNHHSCNIQGSFKSSSDSKLSGNLYVKINRIDFTSCKLAHKHFMYLIEQHKQYIYHRLVTEHSYEPAKIIALITGDTTKLQDYQLDQLKEIGIYHLLAISGTHISALIGILFYILNKIRCPLFIIKCILFSLLPVYTFYTGMAPSAIRAAFVALILILVPKSIYKHSLNIFSFAFILITLIFPQLIYNIGFQFSFFITFCILFSLPIMKNANILKSTIFISIIAQLASLIISAIHFNQIQWVGVLANLFFVPFYTFILFPSTLLYFFILHFPFNLSLFTKFMNIILILHDKVICIFMKITTIKWYTPELSQIHITIIIFLILTAIIILVHKRYFIFIIVFIILFFVVTILPNSDEYKLTMLNVNQGDAILFETAKQESMLIDTGGVLSRKGDRTNHMLSKLRILPTLKKHGLRKLNYLIITHPHVDHMGELSYLIGKYQIEHIIINKDSFNINQLNALETQCQKHGIKLLDFKYFNHFVLSKANINLLNATIQNSTDLNEHSIITLIQYNNIKILLMGDASKNNESLLLKKYNLKNLDILKVGHHGSKTSSGSNFINIIHPRISLISVGQKNKYNLPNIEVIYRLKAMDSKIYMTSHSGEVTITLSKDIQIKTQHPN</sequence>
<feature type="domain" description="Metallo-beta-lactamase" evidence="7">
    <location>
        <begin position="440"/>
        <end position="527"/>
    </location>
</feature>
<dbReference type="NCBIfam" id="TIGR00360">
    <property type="entry name" value="ComEC_N-term"/>
    <property type="match status" value="1"/>
</dbReference>
<gene>
    <name evidence="9" type="ORF">BTJ66_06505</name>
</gene>
<evidence type="ECO:0000256" key="1">
    <source>
        <dbReference type="ARBA" id="ARBA00004651"/>
    </source>
</evidence>
<feature type="transmembrane region" description="Helical" evidence="6">
    <location>
        <begin position="170"/>
        <end position="192"/>
    </location>
</feature>
<feature type="transmembrane region" description="Helical" evidence="6">
    <location>
        <begin position="270"/>
        <end position="288"/>
    </location>
</feature>
<keyword evidence="3 6" id="KW-0812">Transmembrane</keyword>
<dbReference type="InterPro" id="IPR035681">
    <property type="entry name" value="ComA-like_MBL"/>
</dbReference>
<evidence type="ECO:0000256" key="5">
    <source>
        <dbReference type="ARBA" id="ARBA00023136"/>
    </source>
</evidence>
<organism evidence="9 10">
    <name type="scientific">Staphylococcus edaphicus</name>
    <dbReference type="NCBI Taxonomy" id="1955013"/>
    <lineage>
        <taxon>Bacteria</taxon>
        <taxon>Bacillati</taxon>
        <taxon>Bacillota</taxon>
        <taxon>Bacilli</taxon>
        <taxon>Bacillales</taxon>
        <taxon>Staphylococcaceae</taxon>
        <taxon>Staphylococcus</taxon>
    </lineage>
</organism>
<protein>
    <submittedName>
        <fullName evidence="9">DNA internalization-related competence protein ComEC/Rec2</fullName>
    </submittedName>
</protein>
<evidence type="ECO:0000256" key="3">
    <source>
        <dbReference type="ARBA" id="ARBA00022692"/>
    </source>
</evidence>
<accession>A0A2C6VHU4</accession>
<dbReference type="Proteomes" id="UP000223828">
    <property type="component" value="Unassembled WGS sequence"/>
</dbReference>